<dbReference type="KEGG" id="woc:BA177_07955"/>
<evidence type="ECO:0000313" key="6">
    <source>
        <dbReference type="EMBL" id="ANO51146.1"/>
    </source>
</evidence>
<evidence type="ECO:0000256" key="1">
    <source>
        <dbReference type="ARBA" id="ARBA00002868"/>
    </source>
</evidence>
<dbReference type="STRING" id="1548547.BA177_07955"/>
<proteinExistence type="inferred from homology"/>
<dbReference type="Pfam" id="PF02620">
    <property type="entry name" value="YceD"/>
    <property type="match status" value="1"/>
</dbReference>
<name>A0A193LFB4_9GAMM</name>
<keyword evidence="4" id="KW-0690">Ribosome biogenesis</keyword>
<comment type="function">
    <text evidence="1">Plays a role in synthesis, processing and/or stability of 23S rRNA.</text>
</comment>
<dbReference type="GO" id="GO:0042254">
    <property type="term" value="P:ribosome biogenesis"/>
    <property type="evidence" value="ECO:0007669"/>
    <property type="project" value="UniProtKB-KW"/>
</dbReference>
<dbReference type="InterPro" id="IPR039255">
    <property type="entry name" value="YceD_bac"/>
</dbReference>
<protein>
    <recommendedName>
        <fullName evidence="3">Large ribosomal RNA subunit accumulation protein YceD</fullName>
    </recommendedName>
    <alternativeName>
        <fullName evidence="5">23S rRNA accumulation protein YceD</fullName>
    </alternativeName>
</protein>
<dbReference type="AlphaFoldDB" id="A0A193LFB4"/>
<dbReference type="EMBL" id="CP016268">
    <property type="protein sequence ID" value="ANO51146.1"/>
    <property type="molecule type" value="Genomic_DNA"/>
</dbReference>
<evidence type="ECO:0000256" key="2">
    <source>
        <dbReference type="ARBA" id="ARBA00010740"/>
    </source>
</evidence>
<dbReference type="PANTHER" id="PTHR38099:SF1">
    <property type="entry name" value="LARGE RIBOSOMAL RNA SUBUNIT ACCUMULATION PROTEIN YCED"/>
    <property type="match status" value="1"/>
</dbReference>
<accession>A0A193LFB4</accession>
<keyword evidence="7" id="KW-1185">Reference proteome</keyword>
<gene>
    <name evidence="6" type="ORF">BA177_07955</name>
</gene>
<dbReference type="PANTHER" id="PTHR38099">
    <property type="entry name" value="LARGE RIBOSOMAL RNA SUBUNIT ACCUMULATION PROTEIN YCED"/>
    <property type="match status" value="1"/>
</dbReference>
<organism evidence="6 7">
    <name type="scientific">Woeseia oceani</name>
    <dbReference type="NCBI Taxonomy" id="1548547"/>
    <lineage>
        <taxon>Bacteria</taxon>
        <taxon>Pseudomonadati</taxon>
        <taxon>Pseudomonadota</taxon>
        <taxon>Gammaproteobacteria</taxon>
        <taxon>Woeseiales</taxon>
        <taxon>Woeseiaceae</taxon>
        <taxon>Woeseia</taxon>
    </lineage>
</organism>
<sequence>MRATLPALQIRFDRALQATYDAPAMANPLLDHVAPEYLARRTQVIEIVDKISTFERLSEIVQADFAALAADRLPAGWQDTPVNVQLQFGWADARERLPEVRGSAETGMPAVCQRCLEPCTLSLSTSFRMLLLDSKDSRSVDDALDVWGVEENKLRPLDVVEEMLVMAMPLAAMHESDEDCIQLPGSEKAEEKPNTIRPFAELKAQIEKSR</sequence>
<evidence type="ECO:0000313" key="7">
    <source>
        <dbReference type="Proteomes" id="UP000092695"/>
    </source>
</evidence>
<dbReference type="InterPro" id="IPR003772">
    <property type="entry name" value="YceD"/>
</dbReference>
<evidence type="ECO:0000256" key="4">
    <source>
        <dbReference type="ARBA" id="ARBA00022517"/>
    </source>
</evidence>
<dbReference type="Proteomes" id="UP000092695">
    <property type="component" value="Chromosome"/>
</dbReference>
<evidence type="ECO:0000256" key="5">
    <source>
        <dbReference type="ARBA" id="ARBA00031841"/>
    </source>
</evidence>
<evidence type="ECO:0000256" key="3">
    <source>
        <dbReference type="ARBA" id="ARBA00015716"/>
    </source>
</evidence>
<dbReference type="GO" id="GO:0005829">
    <property type="term" value="C:cytosol"/>
    <property type="evidence" value="ECO:0007669"/>
    <property type="project" value="TreeGrafter"/>
</dbReference>
<comment type="similarity">
    <text evidence="2">Belongs to the DUF177 domain family.</text>
</comment>
<reference evidence="6 7" key="1">
    <citation type="submission" date="2016-06" db="EMBL/GenBank/DDBJ databases">
        <title>Complete genome sequence of a deep-branching marine Gamma Proteobacterium Woeseia oceani type strain XK5.</title>
        <authorList>
            <person name="Mu D."/>
            <person name="Du Z."/>
        </authorList>
    </citation>
    <scope>NUCLEOTIDE SEQUENCE [LARGE SCALE GENOMIC DNA]</scope>
    <source>
        <strain evidence="6 7">XK5</strain>
    </source>
</reference>